<comment type="catalytic activity">
    <reaction evidence="10">
        <text>a (3R)-hydroxyacyl-[ACP] + L-ornithine = a lyso-ornithine lipid + holo-[ACP] + H(+)</text>
        <dbReference type="Rhea" id="RHEA:20633"/>
        <dbReference type="Rhea" id="RHEA-COMP:9685"/>
        <dbReference type="Rhea" id="RHEA-COMP:9945"/>
        <dbReference type="ChEBI" id="CHEBI:15378"/>
        <dbReference type="ChEBI" id="CHEBI:46911"/>
        <dbReference type="ChEBI" id="CHEBI:64479"/>
        <dbReference type="ChEBI" id="CHEBI:78827"/>
        <dbReference type="ChEBI" id="CHEBI:138482"/>
        <dbReference type="EC" id="2.3.2.30"/>
    </reaction>
    <physiologicalReaction direction="left-to-right" evidence="10">
        <dbReference type="Rhea" id="RHEA:20634"/>
    </physiologicalReaction>
</comment>
<dbReference type="EC" id="2.3.2.30" evidence="7"/>
<keyword evidence="2" id="KW-0444">Lipid biosynthesis</keyword>
<accession>A0ABX9TZ73</accession>
<evidence type="ECO:0000256" key="10">
    <source>
        <dbReference type="ARBA" id="ARBA00047785"/>
    </source>
</evidence>
<keyword evidence="12" id="KW-1185">Reference proteome</keyword>
<comment type="function">
    <text evidence="9">Catalyzes the first step in the biosynthesis of ornithine lipids, which are phosphorus-free membrane lipids. Catalyzes the 3-hydroxyacyl-acyl carrier protein-dependent acylation of ornithine to form lyso-ornithine lipid (LOL).</text>
</comment>
<dbReference type="EMBL" id="RCHC01000002">
    <property type="protein sequence ID" value="RLL23901.1"/>
    <property type="molecule type" value="Genomic_DNA"/>
</dbReference>
<evidence type="ECO:0000256" key="5">
    <source>
        <dbReference type="ARBA" id="ARBA00023315"/>
    </source>
</evidence>
<evidence type="ECO:0000256" key="4">
    <source>
        <dbReference type="ARBA" id="ARBA00023098"/>
    </source>
</evidence>
<dbReference type="Gene3D" id="3.40.630.30">
    <property type="match status" value="1"/>
</dbReference>
<protein>
    <recommendedName>
        <fullName evidence="8">L-ornithine N(alpha)-acyltransferase</fullName>
        <ecNumber evidence="7">2.3.2.30</ecNumber>
    </recommendedName>
</protein>
<gene>
    <name evidence="11" type="ORF">D9K81_01855</name>
</gene>
<keyword evidence="5" id="KW-0012">Acyltransferase</keyword>
<evidence type="ECO:0000313" key="11">
    <source>
        <dbReference type="EMBL" id="RLL23901.1"/>
    </source>
</evidence>
<dbReference type="RefSeq" id="WP_120373921.1">
    <property type="nucleotide sequence ID" value="NZ_RCHC01000002.1"/>
</dbReference>
<evidence type="ECO:0000256" key="8">
    <source>
        <dbReference type="ARBA" id="ARBA00039866"/>
    </source>
</evidence>
<evidence type="ECO:0000256" key="6">
    <source>
        <dbReference type="ARBA" id="ARBA00038095"/>
    </source>
</evidence>
<comment type="similarity">
    <text evidence="6">Belongs to the acetyltransferase family. OlsB subfamily.</text>
</comment>
<dbReference type="Pfam" id="PF13444">
    <property type="entry name" value="Acetyltransf_5"/>
    <property type="match status" value="1"/>
</dbReference>
<dbReference type="PANTHER" id="PTHR37323:SF1">
    <property type="entry name" value="L-ORNITHINE N(ALPHA)-ACYLTRANSFERASE"/>
    <property type="match status" value="1"/>
</dbReference>
<organism evidence="11 12">
    <name type="scientific">Acinetobacter chengduensis</name>
    <dbReference type="NCBI Taxonomy" id="2420890"/>
    <lineage>
        <taxon>Bacteria</taxon>
        <taxon>Pseudomonadati</taxon>
        <taxon>Pseudomonadota</taxon>
        <taxon>Gammaproteobacteria</taxon>
        <taxon>Moraxellales</taxon>
        <taxon>Moraxellaceae</taxon>
        <taxon>Acinetobacter</taxon>
    </lineage>
</organism>
<evidence type="ECO:0000313" key="12">
    <source>
        <dbReference type="Proteomes" id="UP000280271"/>
    </source>
</evidence>
<keyword evidence="3" id="KW-0808">Transferase</keyword>
<evidence type="ECO:0000256" key="2">
    <source>
        <dbReference type="ARBA" id="ARBA00022516"/>
    </source>
</evidence>
<keyword evidence="4" id="KW-0443">Lipid metabolism</keyword>
<proteinExistence type="inferred from homology"/>
<evidence type="ECO:0000256" key="9">
    <source>
        <dbReference type="ARBA" id="ARBA00045724"/>
    </source>
</evidence>
<evidence type="ECO:0000256" key="1">
    <source>
        <dbReference type="ARBA" id="ARBA00005189"/>
    </source>
</evidence>
<evidence type="ECO:0000256" key="3">
    <source>
        <dbReference type="ARBA" id="ARBA00022679"/>
    </source>
</evidence>
<sequence>MLDKLNQYRQNFSLAFNKKNQKATSYSFEWVEDLAGLKQVQKFRATQFAAQFDLNFENGLDQDLYDFSCEHAVLRDKVTQEIVAYTRIKRLTGDELATQSYSQSEFDIASQLGHLDHIVEIGRTCVHPRYRSGKALSVLWLNLLPKILWEMKAKYVIGCVSIRLKGNEAQAYYTHQFIQNLQQGLNAIQAKPSYEPAYPSFSFAQDERIPKLFDVYLKMQATLSQQAYYDQDFNCLDYFVFLEVSKMAKNFIFQQKITQNLSI</sequence>
<evidence type="ECO:0000256" key="7">
    <source>
        <dbReference type="ARBA" id="ARBA00039058"/>
    </source>
</evidence>
<dbReference type="InterPro" id="IPR016181">
    <property type="entry name" value="Acyl_CoA_acyltransferase"/>
</dbReference>
<dbReference type="InterPro" id="IPR052351">
    <property type="entry name" value="Ornithine_N-alpha-AT"/>
</dbReference>
<comment type="pathway">
    <text evidence="1">Lipid metabolism.</text>
</comment>
<dbReference type="PANTHER" id="PTHR37323">
    <property type="entry name" value="GCN5-RELATED N-ACETYLTRANSFERASE"/>
    <property type="match status" value="1"/>
</dbReference>
<dbReference type="Proteomes" id="UP000280271">
    <property type="component" value="Unassembled WGS sequence"/>
</dbReference>
<name>A0ABX9TZ73_9GAMM</name>
<comment type="caution">
    <text evidence="11">The sequence shown here is derived from an EMBL/GenBank/DDBJ whole genome shotgun (WGS) entry which is preliminary data.</text>
</comment>
<dbReference type="SUPFAM" id="SSF55729">
    <property type="entry name" value="Acyl-CoA N-acyltransferases (Nat)"/>
    <property type="match status" value="1"/>
</dbReference>
<reference evidence="11 12" key="1">
    <citation type="submission" date="2018-09" db="EMBL/GenBank/DDBJ databases">
        <title>The draft genome of Acinetobacter sp. strains.</title>
        <authorList>
            <person name="Qin J."/>
            <person name="Feng Y."/>
            <person name="Zong Z."/>
        </authorList>
    </citation>
    <scope>NUCLEOTIDE SEQUENCE [LARGE SCALE GENOMIC DNA]</scope>
    <source>
        <strain evidence="11 12">WCHAc060005</strain>
    </source>
</reference>